<protein>
    <submittedName>
        <fullName evidence="2">Uncharacterized protein</fullName>
    </submittedName>
</protein>
<evidence type="ECO:0000313" key="3">
    <source>
        <dbReference type="Proteomes" id="UP001430953"/>
    </source>
</evidence>
<evidence type="ECO:0000256" key="1">
    <source>
        <dbReference type="SAM" id="MobiDB-lite"/>
    </source>
</evidence>
<sequence length="96" mass="11292">MQSRAQFREICPDRDRARGEEGRQKNRKKMQKFAAGHKCPNYLAAGIRSTRRLFGRRHRNLSGRRNLRDGRANERRRKKGARLESERVTVGGVRFL</sequence>
<feature type="compositionally biased region" description="Basic and acidic residues" evidence="1">
    <location>
        <begin position="1"/>
        <end position="24"/>
    </location>
</feature>
<dbReference type="Proteomes" id="UP001430953">
    <property type="component" value="Unassembled WGS sequence"/>
</dbReference>
<feature type="region of interest" description="Disordered" evidence="1">
    <location>
        <begin position="1"/>
        <end position="33"/>
    </location>
</feature>
<proteinExistence type="predicted"/>
<name>A0AAW2H2S3_9HYME</name>
<evidence type="ECO:0000313" key="2">
    <source>
        <dbReference type="EMBL" id="KAL0133862.1"/>
    </source>
</evidence>
<reference evidence="2 3" key="1">
    <citation type="submission" date="2023-03" db="EMBL/GenBank/DDBJ databases">
        <title>High recombination rates correlate with genetic variation in Cardiocondyla obscurior ants.</title>
        <authorList>
            <person name="Errbii M."/>
        </authorList>
    </citation>
    <scope>NUCLEOTIDE SEQUENCE [LARGE SCALE GENOMIC DNA]</scope>
    <source>
        <strain evidence="2">Alpha-2009</strain>
        <tissue evidence="2">Whole body</tissue>
    </source>
</reference>
<keyword evidence="3" id="KW-1185">Reference proteome</keyword>
<feature type="region of interest" description="Disordered" evidence="1">
    <location>
        <begin position="64"/>
        <end position="85"/>
    </location>
</feature>
<accession>A0AAW2H2S3</accession>
<organism evidence="2 3">
    <name type="scientific">Cardiocondyla obscurior</name>
    <dbReference type="NCBI Taxonomy" id="286306"/>
    <lineage>
        <taxon>Eukaryota</taxon>
        <taxon>Metazoa</taxon>
        <taxon>Ecdysozoa</taxon>
        <taxon>Arthropoda</taxon>
        <taxon>Hexapoda</taxon>
        <taxon>Insecta</taxon>
        <taxon>Pterygota</taxon>
        <taxon>Neoptera</taxon>
        <taxon>Endopterygota</taxon>
        <taxon>Hymenoptera</taxon>
        <taxon>Apocrita</taxon>
        <taxon>Aculeata</taxon>
        <taxon>Formicoidea</taxon>
        <taxon>Formicidae</taxon>
        <taxon>Myrmicinae</taxon>
        <taxon>Cardiocondyla</taxon>
    </lineage>
</organism>
<gene>
    <name evidence="2" type="ORF">PUN28_001074</name>
</gene>
<comment type="caution">
    <text evidence="2">The sequence shown here is derived from an EMBL/GenBank/DDBJ whole genome shotgun (WGS) entry which is preliminary data.</text>
</comment>
<dbReference type="EMBL" id="JADYXP020000001">
    <property type="protein sequence ID" value="KAL0133862.1"/>
    <property type="molecule type" value="Genomic_DNA"/>
</dbReference>
<dbReference type="AlphaFoldDB" id="A0AAW2H2S3"/>